<dbReference type="InterPro" id="IPR014001">
    <property type="entry name" value="Helicase_ATP-bd"/>
</dbReference>
<dbReference type="InterPro" id="IPR001650">
    <property type="entry name" value="Helicase_C-like"/>
</dbReference>
<organism evidence="2 3">
    <name type="scientific">Arthrobacter sunyaminii</name>
    <dbReference type="NCBI Taxonomy" id="2816859"/>
    <lineage>
        <taxon>Bacteria</taxon>
        <taxon>Bacillati</taxon>
        <taxon>Actinomycetota</taxon>
        <taxon>Actinomycetes</taxon>
        <taxon>Micrococcales</taxon>
        <taxon>Micrococcaceae</taxon>
        <taxon>Arthrobacter</taxon>
    </lineage>
</organism>
<gene>
    <name evidence="2" type="ORF">KG104_03420</name>
</gene>
<dbReference type="Pfam" id="PF00271">
    <property type="entry name" value="Helicase_C"/>
    <property type="match status" value="1"/>
</dbReference>
<protein>
    <recommendedName>
        <fullName evidence="1">Helicase ATP-binding domain-containing protein</fullName>
    </recommendedName>
</protein>
<feature type="domain" description="Helicase ATP-binding" evidence="1">
    <location>
        <begin position="8"/>
        <end position="336"/>
    </location>
</feature>
<dbReference type="AlphaFoldDB" id="A0A975XL95"/>
<evidence type="ECO:0000313" key="2">
    <source>
        <dbReference type="EMBL" id="QWQ36860.1"/>
    </source>
</evidence>
<sequence>MAFDPLPALNSLRGFQRRTVDHVFNRLYHDTQPADRFLVADETGLGKSMVARGVIAKVIAELDQPDSGVERIDVVYVCSNADLAKQNLARLNVTGQPDIIESGRLTLLPGQLDLLQGEPAEGMNKRVNFISLTPGTSFKVTHATGQIPERAVLFALLEQLDVITAENRDHAVELLRATAGAESFEWHLRRTKVRNPDGFVPRIANEFSDLATQSGNLQALKRELSNDTADWDDQRKTMNGIIGGLRSDLARAGLNCLEPDLIILDEFQRFRDLLRPPAVDEQIDEANELARQFLEYEGAKLLLLSATPYKAHTTAGDVDGDDHSSDFLQLLDFLSRGEEGYLSALTADFETRRRQLTGQSVEEDVTDRIEESLLRFMSRTERPQLGGDDMLEVINMAPTKVKPGDLTSYRSLAKVSRATGSGNVLEYWKSIPYFAHFLSGYKIGRETAQHSETLRPLLSSLATIDADKYRRYKPLDTDSAKFRAVRDHTVGEGWWQLLWIPPSLPYVEPSGPYTGHSAVTKQLVFTSWNAAPTALTTLLSYEAEREILEGSEHGENSPEARRRFRGRFRYAVKDGEPQRMSTLALFVPHVALSAAGDPLSAARSSGGRVTGEELREYAAATGQTITGPAVGDPGRLGSWASYFSVPGALPDRWAGAAAQGFRDTADVIVRFSGAEDAAESSKNDDGGREDTAYLQHIERMLDIATAGFLGWDPEVADLAANSPANCLYRSLQRIAPAGMEQSDIFQAALIGVSGLRSLFNRLDVAELLGQLYPEGEPWQRVLRYCEAGNLQSLLDEYVFQLRSQQPPGELTSAQLMLLANDIQGALTLRPAPMQAKYPDGSHEDLRMGVRFAVRYSNSRSEDGDSARMPEVRRSFNSPFWPFVLASTSVGQEGIDFHWWSHSVMHWNVPSNPVDFEQREGRVHRYLGHAVRKNVAQEHGGAVFTSAAASPWAAVFEAAAESVPEAPGSPATEFSPHWIHPGANKIERRLLDHPLSRDVTRTKQMLSGLATYRLALGQARQDDLLGLIPDNSEVRALNLRPRAVTAEST</sequence>
<name>A0A975XL95_9MICC</name>
<dbReference type="KEGG" id="asun:KG104_03420"/>
<dbReference type="SUPFAM" id="SSF52540">
    <property type="entry name" value="P-loop containing nucleoside triphosphate hydrolases"/>
    <property type="match status" value="2"/>
</dbReference>
<reference evidence="2" key="1">
    <citation type="submission" date="2021-06" db="EMBL/GenBank/DDBJ databases">
        <title>Novel species in genus Arthrobacter.</title>
        <authorList>
            <person name="Zhang G."/>
        </authorList>
    </citation>
    <scope>NUCLEOTIDE SEQUENCE</scope>
    <source>
        <strain evidence="2">Zg-ZUI122</strain>
    </source>
</reference>
<keyword evidence="3" id="KW-1185">Reference proteome</keyword>
<accession>A0A975XL95</accession>
<proteinExistence type="predicted"/>
<dbReference type="RefSeq" id="WP_207347269.1">
    <property type="nucleotide sequence ID" value="NZ_CP076456.1"/>
</dbReference>
<evidence type="ECO:0000313" key="3">
    <source>
        <dbReference type="Proteomes" id="UP000680588"/>
    </source>
</evidence>
<evidence type="ECO:0000259" key="1">
    <source>
        <dbReference type="SMART" id="SM00487"/>
    </source>
</evidence>
<dbReference type="Gene3D" id="3.40.50.300">
    <property type="entry name" value="P-loop containing nucleotide triphosphate hydrolases"/>
    <property type="match status" value="2"/>
</dbReference>
<dbReference type="Proteomes" id="UP000680588">
    <property type="component" value="Chromosome"/>
</dbReference>
<dbReference type="EMBL" id="CP076456">
    <property type="protein sequence ID" value="QWQ36860.1"/>
    <property type="molecule type" value="Genomic_DNA"/>
</dbReference>
<dbReference type="SMART" id="SM00487">
    <property type="entry name" value="DEXDc"/>
    <property type="match status" value="1"/>
</dbReference>
<dbReference type="InterPro" id="IPR027417">
    <property type="entry name" value="P-loop_NTPase"/>
</dbReference>